<evidence type="ECO:0000313" key="2">
    <source>
        <dbReference type="Proteomes" id="UP000325081"/>
    </source>
</evidence>
<evidence type="ECO:0000313" key="1">
    <source>
        <dbReference type="EMBL" id="GER50544.1"/>
    </source>
</evidence>
<reference evidence="2" key="1">
    <citation type="journal article" date="2019" name="Curr. Biol.">
        <title>Genome Sequence of Striga asiatica Provides Insight into the Evolution of Plant Parasitism.</title>
        <authorList>
            <person name="Yoshida S."/>
            <person name="Kim S."/>
            <person name="Wafula E.K."/>
            <person name="Tanskanen J."/>
            <person name="Kim Y.M."/>
            <person name="Honaas L."/>
            <person name="Yang Z."/>
            <person name="Spallek T."/>
            <person name="Conn C.E."/>
            <person name="Ichihashi Y."/>
            <person name="Cheong K."/>
            <person name="Cui S."/>
            <person name="Der J.P."/>
            <person name="Gundlach H."/>
            <person name="Jiao Y."/>
            <person name="Hori C."/>
            <person name="Ishida J.K."/>
            <person name="Kasahara H."/>
            <person name="Kiba T."/>
            <person name="Kim M.S."/>
            <person name="Koo N."/>
            <person name="Laohavisit A."/>
            <person name="Lee Y.H."/>
            <person name="Lumba S."/>
            <person name="McCourt P."/>
            <person name="Mortimer J.C."/>
            <person name="Mutuku J.M."/>
            <person name="Nomura T."/>
            <person name="Sasaki-Sekimoto Y."/>
            <person name="Seto Y."/>
            <person name="Wang Y."/>
            <person name="Wakatake T."/>
            <person name="Sakakibara H."/>
            <person name="Demura T."/>
            <person name="Yamaguchi S."/>
            <person name="Yoneyama K."/>
            <person name="Manabe R.I."/>
            <person name="Nelson D.C."/>
            <person name="Schulman A.H."/>
            <person name="Timko M.P."/>
            <person name="dePamphilis C.W."/>
            <person name="Choi D."/>
            <person name="Shirasu K."/>
        </authorList>
    </citation>
    <scope>NUCLEOTIDE SEQUENCE [LARGE SCALE GENOMIC DNA]</scope>
    <source>
        <strain evidence="2">cv. UVA1</strain>
    </source>
</reference>
<dbReference type="AlphaFoldDB" id="A0A5A7R2C3"/>
<organism evidence="1 2">
    <name type="scientific">Striga asiatica</name>
    <name type="common">Asiatic witchweed</name>
    <name type="synonym">Buchnera asiatica</name>
    <dbReference type="NCBI Taxonomy" id="4170"/>
    <lineage>
        <taxon>Eukaryota</taxon>
        <taxon>Viridiplantae</taxon>
        <taxon>Streptophyta</taxon>
        <taxon>Embryophyta</taxon>
        <taxon>Tracheophyta</taxon>
        <taxon>Spermatophyta</taxon>
        <taxon>Magnoliopsida</taxon>
        <taxon>eudicotyledons</taxon>
        <taxon>Gunneridae</taxon>
        <taxon>Pentapetalae</taxon>
        <taxon>asterids</taxon>
        <taxon>lamiids</taxon>
        <taxon>Lamiales</taxon>
        <taxon>Orobanchaceae</taxon>
        <taxon>Buchnereae</taxon>
        <taxon>Striga</taxon>
    </lineage>
</organism>
<sequence length="126" mass="13594">VLGGEEVFYEQMLTFQQYSGYLWFEFFGLFRGLLLRGATSEKVLQGFRNTYPCSAAPGILSIGSGGQHEAIHTYPHAGGPHVGHASIPLVPVVNTRCSLLEVYCPSRLSWATLSPASARGCASFPG</sequence>
<feature type="non-terminal residue" evidence="1">
    <location>
        <position position="1"/>
    </location>
</feature>
<keyword evidence="2" id="KW-1185">Reference proteome</keyword>
<proteinExistence type="predicted"/>
<name>A0A5A7R2C3_STRAF</name>
<dbReference type="EMBL" id="BKCP01009315">
    <property type="protein sequence ID" value="GER50544.1"/>
    <property type="molecule type" value="Genomic_DNA"/>
</dbReference>
<protein>
    <submittedName>
        <fullName evidence="1">Cationic amino acid transporter 2</fullName>
    </submittedName>
</protein>
<gene>
    <name evidence="1" type="ORF">STAS_27861</name>
</gene>
<accession>A0A5A7R2C3</accession>
<dbReference type="Proteomes" id="UP000325081">
    <property type="component" value="Unassembled WGS sequence"/>
</dbReference>
<comment type="caution">
    <text evidence="1">The sequence shown here is derived from an EMBL/GenBank/DDBJ whole genome shotgun (WGS) entry which is preliminary data.</text>
</comment>